<sequence>MRVTHYDRIASVFVMEELKPFEGWGQGSFCVWLSTGTCDCGLFQSLYFLCRHVLDTCATASVECGTYVHPVYM</sequence>
<dbReference type="GO" id="GO:0008270">
    <property type="term" value="F:zinc ion binding"/>
    <property type="evidence" value="ECO:0007669"/>
    <property type="project" value="UniProtKB-KW"/>
</dbReference>
<comment type="caution">
    <text evidence="3">The sequence shown here is derived from an EMBL/GenBank/DDBJ whole genome shotgun (WGS) entry which is preliminary data.</text>
</comment>
<evidence type="ECO:0000259" key="2">
    <source>
        <dbReference type="PROSITE" id="PS50966"/>
    </source>
</evidence>
<protein>
    <recommendedName>
        <fullName evidence="2">SWIM-type domain-containing protein</fullName>
    </recommendedName>
</protein>
<dbReference type="PROSITE" id="PS50966">
    <property type="entry name" value="ZF_SWIM"/>
    <property type="match status" value="1"/>
</dbReference>
<accession>A0A444XLN4</accession>
<proteinExistence type="predicted"/>
<organism evidence="3 4">
    <name type="scientific">Arachis hypogaea</name>
    <name type="common">Peanut</name>
    <dbReference type="NCBI Taxonomy" id="3818"/>
    <lineage>
        <taxon>Eukaryota</taxon>
        <taxon>Viridiplantae</taxon>
        <taxon>Streptophyta</taxon>
        <taxon>Embryophyta</taxon>
        <taxon>Tracheophyta</taxon>
        <taxon>Spermatophyta</taxon>
        <taxon>Magnoliopsida</taxon>
        <taxon>eudicotyledons</taxon>
        <taxon>Gunneridae</taxon>
        <taxon>Pentapetalae</taxon>
        <taxon>rosids</taxon>
        <taxon>fabids</taxon>
        <taxon>Fabales</taxon>
        <taxon>Fabaceae</taxon>
        <taxon>Papilionoideae</taxon>
        <taxon>50 kb inversion clade</taxon>
        <taxon>dalbergioids sensu lato</taxon>
        <taxon>Dalbergieae</taxon>
        <taxon>Pterocarpus clade</taxon>
        <taxon>Arachis</taxon>
    </lineage>
</organism>
<gene>
    <name evidence="3" type="ORF">Ahy_B09g096658</name>
</gene>
<evidence type="ECO:0000313" key="4">
    <source>
        <dbReference type="Proteomes" id="UP000289738"/>
    </source>
</evidence>
<keyword evidence="1" id="KW-0862">Zinc</keyword>
<keyword evidence="4" id="KW-1185">Reference proteome</keyword>
<dbReference type="InterPro" id="IPR007527">
    <property type="entry name" value="Znf_SWIM"/>
</dbReference>
<evidence type="ECO:0000313" key="3">
    <source>
        <dbReference type="EMBL" id="RYQ90609.1"/>
    </source>
</evidence>
<dbReference type="EMBL" id="SDMP01000019">
    <property type="protein sequence ID" value="RYQ90609.1"/>
    <property type="molecule type" value="Genomic_DNA"/>
</dbReference>
<dbReference type="AlphaFoldDB" id="A0A444XLN4"/>
<keyword evidence="1" id="KW-0863">Zinc-finger</keyword>
<dbReference type="Proteomes" id="UP000289738">
    <property type="component" value="Chromosome B09"/>
</dbReference>
<name>A0A444XLN4_ARAHY</name>
<evidence type="ECO:0000256" key="1">
    <source>
        <dbReference type="PROSITE-ProRule" id="PRU00325"/>
    </source>
</evidence>
<feature type="domain" description="SWIM-type" evidence="2">
    <location>
        <begin position="29"/>
        <end position="61"/>
    </location>
</feature>
<dbReference type="Pfam" id="PF04434">
    <property type="entry name" value="SWIM"/>
    <property type="match status" value="1"/>
</dbReference>
<reference evidence="3 4" key="1">
    <citation type="submission" date="2019-01" db="EMBL/GenBank/DDBJ databases">
        <title>Sequencing of cultivated peanut Arachis hypogaea provides insights into genome evolution and oil improvement.</title>
        <authorList>
            <person name="Chen X."/>
        </authorList>
    </citation>
    <scope>NUCLEOTIDE SEQUENCE [LARGE SCALE GENOMIC DNA]</scope>
    <source>
        <strain evidence="4">cv. Fuhuasheng</strain>
        <tissue evidence="3">Leaves</tissue>
    </source>
</reference>
<keyword evidence="1" id="KW-0479">Metal-binding</keyword>